<comment type="caution">
    <text evidence="1">The sequence shown here is derived from an EMBL/GenBank/DDBJ whole genome shotgun (WGS) entry which is preliminary data.</text>
</comment>
<organism evidence="1 2">
    <name type="scientific">Desulfosalsimonas propionicica</name>
    <dbReference type="NCBI Taxonomy" id="332175"/>
    <lineage>
        <taxon>Bacteria</taxon>
        <taxon>Pseudomonadati</taxon>
        <taxon>Thermodesulfobacteriota</taxon>
        <taxon>Desulfobacteria</taxon>
        <taxon>Desulfobacterales</taxon>
        <taxon>Desulfosalsimonadaceae</taxon>
        <taxon>Desulfosalsimonas</taxon>
    </lineage>
</organism>
<dbReference type="Proteomes" id="UP000525298">
    <property type="component" value="Unassembled WGS sequence"/>
</dbReference>
<dbReference type="RefSeq" id="WP_181550170.1">
    <property type="nucleotide sequence ID" value="NZ_JACDUS010000002.1"/>
</dbReference>
<name>A0A7W0C7E9_9BACT</name>
<evidence type="ECO:0000313" key="1">
    <source>
        <dbReference type="EMBL" id="MBA2880492.1"/>
    </source>
</evidence>
<dbReference type="Pfam" id="PF11739">
    <property type="entry name" value="YdbH-like"/>
    <property type="match status" value="1"/>
</dbReference>
<sequence>MQTQIRRLIGKTVRIIVPVLLFLLLAAVSALTLGPAALEKYITYRMQDAGLENPQISVVSLGPWGLDLRDVSADNPDFQIGFVHFSYTVKSLMQGRVTEVLISGLRYHADMDRRVPAPAASSASPDTHRFSGAILKDQISALVFFDQIHIRNSVLEIGFSNACHTVLFDAALSAQNPKNLHFFVNPLVYGIPVHIQGRMDLKALETSGQIGVFARPDPASQHMAADFQKPDKRADSNLESGIAGNWSVDLGGKQKGWFEVSAAARSLDFSGLGMEAGLDRAFFSARAFFDNEWTLHDAKAEFGLTGLFYKDFQIDSVKCVLTEKSRDLVLDADLGRPFAASLRINGTRSRFSEILETGRWQADLNWHLTGQVTSAQLAALLPVDIRINPAAGFDAAGRLAAGFSSAGTDKKQSGQNSWFVDLQTEKFAFTPVNIHVPESLLTVQGLVLPGPVSVKGSPKGWKTRIYAKVSQVRMASHGIDIRDATLDLALVVNDETAEPGNFAVSSIQYDGIALPAVTGTALVRVQTRDRLLRPALQPELTVSVENGDIDWPQSGLKAAGISGLVQIRDLFPLTTPGNQRIDIKRLQAGELALEDGFVIFRIEPESLFLEKTRWRLPDGGVLTAHSSRLDFDPLAADLEVFFQDVDLVGMAARFTEGKIIGSGRVHGRVPVQWEPERIRIGRGFLYSVPGKGRFGIKDEKWRNALMFYVRDALAGHRYLSLLSKRLEKALGDFEYHFLSINLEPGNQDAAARIELRGKGVEGESPQEVGSLVINVNAIEEILNRVLGFYSTKDRSIAEALDVLFEDSRKSDQGSGK</sequence>
<evidence type="ECO:0008006" key="3">
    <source>
        <dbReference type="Google" id="ProtNLM"/>
    </source>
</evidence>
<dbReference type="EMBL" id="JACDUS010000002">
    <property type="protein sequence ID" value="MBA2880492.1"/>
    <property type="molecule type" value="Genomic_DNA"/>
</dbReference>
<evidence type="ECO:0000313" key="2">
    <source>
        <dbReference type="Proteomes" id="UP000525298"/>
    </source>
</evidence>
<gene>
    <name evidence="1" type="ORF">HNR65_000810</name>
</gene>
<proteinExistence type="predicted"/>
<reference evidence="1 2" key="1">
    <citation type="submission" date="2020-07" db="EMBL/GenBank/DDBJ databases">
        <title>Genomic Encyclopedia of Type Strains, Phase IV (KMG-IV): sequencing the most valuable type-strain genomes for metagenomic binning, comparative biology and taxonomic classification.</title>
        <authorList>
            <person name="Goeker M."/>
        </authorList>
    </citation>
    <scope>NUCLEOTIDE SEQUENCE [LARGE SCALE GENOMIC DNA]</scope>
    <source>
        <strain evidence="1 2">DSM 17721</strain>
    </source>
</reference>
<keyword evidence="2" id="KW-1185">Reference proteome</keyword>
<accession>A0A7W0C7E9</accession>
<protein>
    <recommendedName>
        <fullName evidence="3">Dicarboxylate transport domain-containing protein</fullName>
    </recommendedName>
</protein>
<dbReference type="AlphaFoldDB" id="A0A7W0C7E9"/>
<dbReference type="InterPro" id="IPR021730">
    <property type="entry name" value="YdbH"/>
</dbReference>